<keyword evidence="6" id="KW-1185">Reference proteome</keyword>
<comment type="similarity">
    <text evidence="1 4">Belongs to the inositol phosphokinase (IPK) family.</text>
</comment>
<dbReference type="GO" id="GO:0005634">
    <property type="term" value="C:nucleus"/>
    <property type="evidence" value="ECO:0007669"/>
    <property type="project" value="TreeGrafter"/>
</dbReference>
<dbReference type="GO" id="GO:0046854">
    <property type="term" value="P:phosphatidylinositol phosphate biosynthetic process"/>
    <property type="evidence" value="ECO:0007669"/>
    <property type="project" value="TreeGrafter"/>
</dbReference>
<accession>A0A316W7T8</accession>
<dbReference type="Gene3D" id="3.30.470.160">
    <property type="entry name" value="Inositol polyphosphate kinase"/>
    <property type="match status" value="1"/>
</dbReference>
<dbReference type="SUPFAM" id="SSF56104">
    <property type="entry name" value="SAICAR synthase-like"/>
    <property type="match status" value="1"/>
</dbReference>
<dbReference type="InParanoid" id="A0A316W7T8"/>
<dbReference type="FunCoup" id="A0A316W7T8">
    <property type="interactions" value="268"/>
</dbReference>
<dbReference type="OrthoDB" id="338650at2759"/>
<keyword evidence="2 4" id="KW-0808">Transferase</keyword>
<sequence length="331" mass="35783">MSVPAPETDSKLLEGQVAGHGGVQLSPDGSTVIKPSVASELHFYTQLQAASQGTGAYSSASQLRDDLARLSAWTPAFRGEVLDESRDSTQQEATKQKALIQLENLTHGFAKPCVLDVKLGTQLWDESDASEEKRARMNKTALETTSAETGIRFTGCRIWDSSASAWFELPKAFGKSIDASLLPLGFSSYFSDPLDSDEARLSQVASRAGFKLPEGGHLPRLPPKIVAYLLQHSLAALNEFRALFANIELRMRGGSLLFIYEGHLPSLETAIEAHDTGSKVLSVKLIDFAHTRLTPGEGPDLGVLRGVDTTIAIIDRLLKDVKAGRATQDHA</sequence>
<dbReference type="RefSeq" id="XP_025373140.1">
    <property type="nucleotide sequence ID" value="XM_025512154.1"/>
</dbReference>
<protein>
    <recommendedName>
        <fullName evidence="4">Kinase</fullName>
        <ecNumber evidence="4">2.7.-.-</ecNumber>
    </recommendedName>
</protein>
<organism evidence="5 6">
    <name type="scientific">Ceraceosorus guamensis</name>
    <dbReference type="NCBI Taxonomy" id="1522189"/>
    <lineage>
        <taxon>Eukaryota</taxon>
        <taxon>Fungi</taxon>
        <taxon>Dikarya</taxon>
        <taxon>Basidiomycota</taxon>
        <taxon>Ustilaginomycotina</taxon>
        <taxon>Exobasidiomycetes</taxon>
        <taxon>Ceraceosorales</taxon>
        <taxon>Ceraceosoraceae</taxon>
        <taxon>Ceraceosorus</taxon>
    </lineage>
</organism>
<proteinExistence type="inferred from homology"/>
<evidence type="ECO:0000256" key="2">
    <source>
        <dbReference type="ARBA" id="ARBA00022679"/>
    </source>
</evidence>
<evidence type="ECO:0000313" key="5">
    <source>
        <dbReference type="EMBL" id="PWN45980.1"/>
    </source>
</evidence>
<evidence type="ECO:0000256" key="4">
    <source>
        <dbReference type="RuleBase" id="RU363090"/>
    </source>
</evidence>
<name>A0A316W7T8_9BASI</name>
<dbReference type="Proteomes" id="UP000245783">
    <property type="component" value="Unassembled WGS sequence"/>
</dbReference>
<dbReference type="EC" id="2.7.-.-" evidence="4"/>
<evidence type="ECO:0000313" key="6">
    <source>
        <dbReference type="Proteomes" id="UP000245783"/>
    </source>
</evidence>
<dbReference type="InterPro" id="IPR005522">
    <property type="entry name" value="IPK"/>
</dbReference>
<dbReference type="GO" id="GO:0000824">
    <property type="term" value="F:inositol-1,4,5,6-tetrakisphosphate 3-kinase activity"/>
    <property type="evidence" value="ECO:0007669"/>
    <property type="project" value="TreeGrafter"/>
</dbReference>
<dbReference type="EMBL" id="KZ819353">
    <property type="protein sequence ID" value="PWN45980.1"/>
    <property type="molecule type" value="Genomic_DNA"/>
</dbReference>
<dbReference type="Pfam" id="PF03770">
    <property type="entry name" value="IPK"/>
    <property type="match status" value="2"/>
</dbReference>
<dbReference type="PANTHER" id="PTHR12400">
    <property type="entry name" value="INOSITOL POLYPHOSPHATE KINASE"/>
    <property type="match status" value="1"/>
</dbReference>
<evidence type="ECO:0000256" key="3">
    <source>
        <dbReference type="ARBA" id="ARBA00022777"/>
    </source>
</evidence>
<gene>
    <name evidence="5" type="ORF">IE81DRAFT_297053</name>
</gene>
<dbReference type="GO" id="GO:0008440">
    <property type="term" value="F:inositol-1,4,5-trisphosphate 3-kinase activity"/>
    <property type="evidence" value="ECO:0007669"/>
    <property type="project" value="TreeGrafter"/>
</dbReference>
<reference evidence="5 6" key="1">
    <citation type="journal article" date="2018" name="Mol. Biol. Evol.">
        <title>Broad Genomic Sampling Reveals a Smut Pathogenic Ancestry of the Fungal Clade Ustilaginomycotina.</title>
        <authorList>
            <person name="Kijpornyongpan T."/>
            <person name="Mondo S.J."/>
            <person name="Barry K."/>
            <person name="Sandor L."/>
            <person name="Lee J."/>
            <person name="Lipzen A."/>
            <person name="Pangilinan J."/>
            <person name="LaButti K."/>
            <person name="Hainaut M."/>
            <person name="Henrissat B."/>
            <person name="Grigoriev I.V."/>
            <person name="Spatafora J.W."/>
            <person name="Aime M.C."/>
        </authorList>
    </citation>
    <scope>NUCLEOTIDE SEQUENCE [LARGE SCALE GENOMIC DNA]</scope>
    <source>
        <strain evidence="5 6">MCA 4658</strain>
    </source>
</reference>
<keyword evidence="3 4" id="KW-0418">Kinase</keyword>
<dbReference type="GeneID" id="37034024"/>
<dbReference type="PANTHER" id="PTHR12400:SF108">
    <property type="entry name" value="KINASE"/>
    <property type="match status" value="1"/>
</dbReference>
<dbReference type="STRING" id="1522189.A0A316W7T8"/>
<dbReference type="GO" id="GO:0005737">
    <property type="term" value="C:cytoplasm"/>
    <property type="evidence" value="ECO:0007669"/>
    <property type="project" value="TreeGrafter"/>
</dbReference>
<dbReference type="GO" id="GO:0032958">
    <property type="term" value="P:inositol phosphate biosynthetic process"/>
    <property type="evidence" value="ECO:0007669"/>
    <property type="project" value="InterPro"/>
</dbReference>
<evidence type="ECO:0000256" key="1">
    <source>
        <dbReference type="ARBA" id="ARBA00007374"/>
    </source>
</evidence>
<dbReference type="InterPro" id="IPR038286">
    <property type="entry name" value="IPK_sf"/>
</dbReference>
<dbReference type="AlphaFoldDB" id="A0A316W7T8"/>